<dbReference type="SUPFAM" id="SSF55486">
    <property type="entry name" value="Metalloproteases ('zincins'), catalytic domain"/>
    <property type="match status" value="1"/>
</dbReference>
<organism evidence="2 3">
    <name type="scientific">Lacipirellula parvula</name>
    <dbReference type="NCBI Taxonomy" id="2650471"/>
    <lineage>
        <taxon>Bacteria</taxon>
        <taxon>Pseudomonadati</taxon>
        <taxon>Planctomycetota</taxon>
        <taxon>Planctomycetia</taxon>
        <taxon>Pirellulales</taxon>
        <taxon>Lacipirellulaceae</taxon>
        <taxon>Lacipirellula</taxon>
    </lineage>
</organism>
<evidence type="ECO:0008006" key="4">
    <source>
        <dbReference type="Google" id="ProtNLM"/>
    </source>
</evidence>
<evidence type="ECO:0000313" key="2">
    <source>
        <dbReference type="EMBL" id="BBO32602.1"/>
    </source>
</evidence>
<sequence length="252" mass="29241">MRRRSVRLARMIGGGLLLLCSLAVSNNSTVGAEPPSAPAAFEPTSAYEIETIEGWNVYFHKRLLKDAPELAEQVRKEMTRQLAAIVETLPADKVERLQKTKIWVERFHPKFPCACYHPSVDWLRENGFNPEKVDSVDISNPEHFVEWSREQPWMMLHELAHGYHDQVLKHGHSSVRKAYERAKSSGTFEKIRHINGKTVRHYALNNDEEYFAETTEAYFGKNDFYPFNRVELKEFDPDGFALMQEVWEAKED</sequence>
<dbReference type="EMBL" id="AP021861">
    <property type="protein sequence ID" value="BBO32602.1"/>
    <property type="molecule type" value="Genomic_DNA"/>
</dbReference>
<gene>
    <name evidence="2" type="ORF">PLANPX_2214</name>
</gene>
<dbReference type="Proteomes" id="UP000326837">
    <property type="component" value="Chromosome"/>
</dbReference>
<keyword evidence="1" id="KW-0732">Signal</keyword>
<dbReference type="Gene3D" id="3.40.390.10">
    <property type="entry name" value="Collagenase (Catalytic Domain)"/>
    <property type="match status" value="1"/>
</dbReference>
<accession>A0A5K7X9S0</accession>
<evidence type="ECO:0000256" key="1">
    <source>
        <dbReference type="SAM" id="SignalP"/>
    </source>
</evidence>
<proteinExistence type="predicted"/>
<dbReference type="KEGG" id="lpav:PLANPX_2214"/>
<dbReference type="AlphaFoldDB" id="A0A5K7X9S0"/>
<name>A0A5K7X9S0_9BACT</name>
<dbReference type="InterPro" id="IPR024079">
    <property type="entry name" value="MetalloPept_cat_dom_sf"/>
</dbReference>
<protein>
    <recommendedName>
        <fullName evidence="4">Metallopeptidase</fullName>
    </recommendedName>
</protein>
<dbReference type="GO" id="GO:0008237">
    <property type="term" value="F:metallopeptidase activity"/>
    <property type="evidence" value="ECO:0007669"/>
    <property type="project" value="InterPro"/>
</dbReference>
<feature type="chain" id="PRO_5024867345" description="Metallopeptidase" evidence="1">
    <location>
        <begin position="33"/>
        <end position="252"/>
    </location>
</feature>
<feature type="signal peptide" evidence="1">
    <location>
        <begin position="1"/>
        <end position="32"/>
    </location>
</feature>
<keyword evidence="3" id="KW-1185">Reference proteome</keyword>
<reference evidence="3" key="1">
    <citation type="submission" date="2019-10" db="EMBL/GenBank/DDBJ databases">
        <title>Lacipirellula parvula gen. nov., sp. nov., representing a lineage of planctomycetes widespread in freshwater anoxic habitats, and description of the family Lacipirellulaceae.</title>
        <authorList>
            <person name="Dedysh S.N."/>
            <person name="Kulichevskaya I.S."/>
            <person name="Beletsky A.V."/>
            <person name="Rakitin A.L."/>
            <person name="Mardanov A.V."/>
            <person name="Ivanova A.A."/>
            <person name="Saltykova V.X."/>
            <person name="Rijpstra W.I.C."/>
            <person name="Sinninghe Damste J.S."/>
            <person name="Ravin N.V."/>
        </authorList>
    </citation>
    <scope>NUCLEOTIDE SEQUENCE [LARGE SCALE GENOMIC DNA]</scope>
    <source>
        <strain evidence="3">PX69</strain>
    </source>
</reference>
<evidence type="ECO:0000313" key="3">
    <source>
        <dbReference type="Proteomes" id="UP000326837"/>
    </source>
</evidence>